<sequence length="126" mass="13588">MRIKGGQSRANCELGALGASLVNGCKYCAYVPADHHATESGSSDVIYGIWTRNRDRLSLRDAAILAFAEALSATPVAATRDHVATLRDAGLSPDEIDNLIHAIAIFCWANRLMHPLGSATLKRKQK</sequence>
<dbReference type="InterPro" id="IPR010195">
    <property type="entry name" value="Uncharacterised_peroxidase-rel"/>
</dbReference>
<dbReference type="InterPro" id="IPR029032">
    <property type="entry name" value="AhpD-like"/>
</dbReference>
<dbReference type="AlphaFoldDB" id="A0A4P8EJB5"/>
<dbReference type="PANTHER" id="PTHR35446">
    <property type="entry name" value="SI:CH211-175M2.5"/>
    <property type="match status" value="1"/>
</dbReference>
<dbReference type="KEGG" id="pseb:EOK75_16095"/>
<proteinExistence type="predicted"/>
<geneLocation type="plasmid" evidence="1 2">
    <name>unnamed1</name>
</geneLocation>
<dbReference type="RefSeq" id="WP_137195073.1">
    <property type="nucleotide sequence ID" value="NZ_CP039965.1"/>
</dbReference>
<evidence type="ECO:0000313" key="2">
    <source>
        <dbReference type="Proteomes" id="UP000298631"/>
    </source>
</evidence>
<dbReference type="EMBL" id="CP039965">
    <property type="protein sequence ID" value="QCO57270.1"/>
    <property type="molecule type" value="Genomic_DNA"/>
</dbReference>
<keyword evidence="1" id="KW-0560">Oxidoreductase</keyword>
<protein>
    <submittedName>
        <fullName evidence="1">Peroxidase-related enzyme</fullName>
    </submittedName>
</protein>
<gene>
    <name evidence="1" type="ORF">EOK75_16095</name>
</gene>
<dbReference type="Gene3D" id="1.20.1290.10">
    <property type="entry name" value="AhpD-like"/>
    <property type="match status" value="1"/>
</dbReference>
<dbReference type="PANTHER" id="PTHR35446:SF2">
    <property type="entry name" value="CARBOXYMUCONOLACTONE DECARBOXYLASE-LIKE DOMAIN-CONTAINING PROTEIN"/>
    <property type="match status" value="1"/>
</dbReference>
<keyword evidence="1" id="KW-0575">Peroxidase</keyword>
<dbReference type="NCBIfam" id="TIGR01926">
    <property type="entry name" value="peroxid_rel"/>
    <property type="match status" value="1"/>
</dbReference>
<evidence type="ECO:0000313" key="1">
    <source>
        <dbReference type="EMBL" id="QCO57270.1"/>
    </source>
</evidence>
<keyword evidence="2" id="KW-1185">Reference proteome</keyword>
<organism evidence="1 2">
    <name type="scientific">Pseudorhodobacter turbinis</name>
    <dbReference type="NCBI Taxonomy" id="2500533"/>
    <lineage>
        <taxon>Bacteria</taxon>
        <taxon>Pseudomonadati</taxon>
        <taxon>Pseudomonadota</taxon>
        <taxon>Alphaproteobacteria</taxon>
        <taxon>Rhodobacterales</taxon>
        <taxon>Paracoccaceae</taxon>
        <taxon>Pseudorhodobacter</taxon>
    </lineage>
</organism>
<dbReference type="GO" id="GO:0004601">
    <property type="term" value="F:peroxidase activity"/>
    <property type="evidence" value="ECO:0007669"/>
    <property type="project" value="UniProtKB-KW"/>
</dbReference>
<accession>A0A4P8EJB5</accession>
<keyword evidence="1" id="KW-0614">Plasmid</keyword>
<reference evidence="1 2" key="1">
    <citation type="submission" date="2019-05" db="EMBL/GenBank/DDBJ databases">
        <title>Pseudorhodobacter turbinis sp. nov., isolated from the gut of the Korean turban shell.</title>
        <authorList>
            <person name="Jeong Y.-S."/>
            <person name="Kang W.-R."/>
            <person name="Bae J.-W."/>
        </authorList>
    </citation>
    <scope>NUCLEOTIDE SEQUENCE [LARGE SCALE GENOMIC DNA]</scope>
    <source>
        <strain evidence="1 2">S12M18</strain>
        <plasmid evidence="1 2">unnamed1</plasmid>
    </source>
</reference>
<dbReference type="SUPFAM" id="SSF69118">
    <property type="entry name" value="AhpD-like"/>
    <property type="match status" value="1"/>
</dbReference>
<name>A0A4P8EJB5_9RHOB</name>
<dbReference type="Proteomes" id="UP000298631">
    <property type="component" value="Plasmid unnamed1"/>
</dbReference>
<dbReference type="OrthoDB" id="3667834at2"/>